<feature type="domain" description="PilZ" evidence="1">
    <location>
        <begin position="60"/>
        <end position="146"/>
    </location>
</feature>
<evidence type="ECO:0000313" key="2">
    <source>
        <dbReference type="EMBL" id="BCL60511.1"/>
    </source>
</evidence>
<name>A0A8D5FH37_9BACT</name>
<organism evidence="2 3">
    <name type="scientific">Desulfomarina profundi</name>
    <dbReference type="NCBI Taxonomy" id="2772557"/>
    <lineage>
        <taxon>Bacteria</taxon>
        <taxon>Pseudomonadati</taxon>
        <taxon>Thermodesulfobacteriota</taxon>
        <taxon>Desulfobulbia</taxon>
        <taxon>Desulfobulbales</taxon>
        <taxon>Desulfobulbaceae</taxon>
        <taxon>Desulfomarina</taxon>
    </lineage>
</organism>
<dbReference type="EMBL" id="AP024086">
    <property type="protein sequence ID" value="BCL60511.1"/>
    <property type="molecule type" value="Genomic_DNA"/>
</dbReference>
<reference evidence="2" key="1">
    <citation type="submission" date="2020-09" db="EMBL/GenBank/DDBJ databases">
        <title>Desulfogranum mesoprofundum gen. nov., sp. nov., a novel mesophilic, sulfate-reducing chemolithoautotroph isolated from a deep-sea hydrothermal vent chimney in the Suiyo Seamount.</title>
        <authorList>
            <person name="Hashimoto Y."/>
            <person name="Nakagawa S."/>
        </authorList>
    </citation>
    <scope>NUCLEOTIDE SEQUENCE</scope>
    <source>
        <strain evidence="2">KT2</strain>
    </source>
</reference>
<protein>
    <recommendedName>
        <fullName evidence="1">PilZ domain-containing protein</fullName>
    </recommendedName>
</protein>
<accession>A0A8D5FH37</accession>
<proteinExistence type="predicted"/>
<dbReference type="GO" id="GO:0035438">
    <property type="term" value="F:cyclic-di-GMP binding"/>
    <property type="evidence" value="ECO:0007669"/>
    <property type="project" value="InterPro"/>
</dbReference>
<dbReference type="InterPro" id="IPR009875">
    <property type="entry name" value="PilZ_domain"/>
</dbReference>
<dbReference type="AlphaFoldDB" id="A0A8D5FH37"/>
<gene>
    <name evidence="2" type="ORF">DGMP_12040</name>
</gene>
<evidence type="ECO:0000313" key="3">
    <source>
        <dbReference type="Proteomes" id="UP000826725"/>
    </source>
</evidence>
<dbReference type="Pfam" id="PF07238">
    <property type="entry name" value="PilZ"/>
    <property type="match status" value="1"/>
</dbReference>
<evidence type="ECO:0000259" key="1">
    <source>
        <dbReference type="Pfam" id="PF07238"/>
    </source>
</evidence>
<dbReference type="Proteomes" id="UP000826725">
    <property type="component" value="Chromosome"/>
</dbReference>
<sequence>MTTEKNMTKSFVKSGNEATIICPKCNLAKTISVTQFRNRQHLLKVKCKCGNRFRIQLEFRRHYRKNTDLTGTYELKTPATGGGLVKISNLSLSGVCFLVRGIHNIKTGQKGTLSFTLDNRKQTVLFKNVIIRSVDRGRIGCEFIEDQAFEKELGFYLRP</sequence>
<keyword evidence="3" id="KW-1185">Reference proteome</keyword>
<dbReference type="KEGG" id="dbk:DGMP_12040"/>